<proteinExistence type="predicted"/>
<protein>
    <submittedName>
        <fullName evidence="1">Uncharacterized protein</fullName>
    </submittedName>
</protein>
<gene>
    <name evidence="1" type="ORF">Scep_027724</name>
</gene>
<accession>A0AAP0EBV7</accession>
<evidence type="ECO:0000313" key="1">
    <source>
        <dbReference type="EMBL" id="KAK9088642.1"/>
    </source>
</evidence>
<dbReference type="Proteomes" id="UP001419268">
    <property type="component" value="Unassembled WGS sequence"/>
</dbReference>
<organism evidence="1 2">
    <name type="scientific">Stephania cephalantha</name>
    <dbReference type="NCBI Taxonomy" id="152367"/>
    <lineage>
        <taxon>Eukaryota</taxon>
        <taxon>Viridiplantae</taxon>
        <taxon>Streptophyta</taxon>
        <taxon>Embryophyta</taxon>
        <taxon>Tracheophyta</taxon>
        <taxon>Spermatophyta</taxon>
        <taxon>Magnoliopsida</taxon>
        <taxon>Ranunculales</taxon>
        <taxon>Menispermaceae</taxon>
        <taxon>Menispermoideae</taxon>
        <taxon>Cissampelideae</taxon>
        <taxon>Stephania</taxon>
    </lineage>
</organism>
<evidence type="ECO:0000313" key="2">
    <source>
        <dbReference type="Proteomes" id="UP001419268"/>
    </source>
</evidence>
<reference evidence="1 2" key="1">
    <citation type="submission" date="2024-01" db="EMBL/GenBank/DDBJ databases">
        <title>Genome assemblies of Stephania.</title>
        <authorList>
            <person name="Yang L."/>
        </authorList>
    </citation>
    <scope>NUCLEOTIDE SEQUENCE [LARGE SCALE GENOMIC DNA]</scope>
    <source>
        <strain evidence="1">JXDWG</strain>
        <tissue evidence="1">Leaf</tissue>
    </source>
</reference>
<keyword evidence="2" id="KW-1185">Reference proteome</keyword>
<dbReference type="AlphaFoldDB" id="A0AAP0EBV7"/>
<sequence length="109" mass="12405">MGLVRGIWEARDGGDGKWRTQIEGQMAEMVDNHRTTLEDMSTTLECRMTERNRMVLEELFAAHYQRMIELMDVIREQRAPHAPPQMQRPVVVAGLGPISVVGNEENDVA</sequence>
<comment type="caution">
    <text evidence="1">The sequence shown here is derived from an EMBL/GenBank/DDBJ whole genome shotgun (WGS) entry which is preliminary data.</text>
</comment>
<dbReference type="EMBL" id="JBBNAG010000012">
    <property type="protein sequence ID" value="KAK9088642.1"/>
    <property type="molecule type" value="Genomic_DNA"/>
</dbReference>
<name>A0AAP0EBV7_9MAGN</name>